<sequence>MKINLPSLQTYRSSFEKEGVAWPLPAATCSARGLLAQLPAADSVKTGWPWTEEVSPASYSPALAWPKLTIVTPSYNQAAFLEQTIRSVILQNYPNLEYIVIDGGSTDGSAGIIKKYAPWISYWQSKKDSGQGNAINQGFSLASGHYLAWINSDDYYLKNTFWKVIRRFGRTNADFVYGYVLDYETAVQQYKKLAKVLPFLDYFIRMPSLAQPACFWSIRIHQPIWEELHCSLDYELWLRLVKGRKRSLIKEPLAVANIHIDAKTSDPKMKEKWQHDHELICSPDAHGPVPDWNRIVFINRVRVKLYQWLKLH</sequence>
<dbReference type="GO" id="GO:0016757">
    <property type="term" value="F:glycosyltransferase activity"/>
    <property type="evidence" value="ECO:0007669"/>
    <property type="project" value="UniProtKB-KW"/>
</dbReference>
<dbReference type="InterPro" id="IPR001173">
    <property type="entry name" value="Glyco_trans_2-like"/>
</dbReference>
<dbReference type="SUPFAM" id="SSF53448">
    <property type="entry name" value="Nucleotide-diphospho-sugar transferases"/>
    <property type="match status" value="1"/>
</dbReference>
<reference evidence="2 3" key="1">
    <citation type="submission" date="2024-09" db="EMBL/GenBank/DDBJ databases">
        <authorList>
            <person name="Sun Q."/>
            <person name="Mori K."/>
        </authorList>
    </citation>
    <scope>NUCLEOTIDE SEQUENCE [LARGE SCALE GENOMIC DNA]</scope>
    <source>
        <strain evidence="2 3">NCAIM B.02415</strain>
    </source>
</reference>
<proteinExistence type="predicted"/>
<dbReference type="Pfam" id="PF00535">
    <property type="entry name" value="Glycos_transf_2"/>
    <property type="match status" value="1"/>
</dbReference>
<keyword evidence="3" id="KW-1185">Reference proteome</keyword>
<evidence type="ECO:0000313" key="2">
    <source>
        <dbReference type="EMBL" id="MFC0514576.1"/>
    </source>
</evidence>
<dbReference type="Gene3D" id="3.90.550.10">
    <property type="entry name" value="Spore Coat Polysaccharide Biosynthesis Protein SpsA, Chain A"/>
    <property type="match status" value="1"/>
</dbReference>
<gene>
    <name evidence="2" type="ORF">ACFFGT_10200</name>
</gene>
<dbReference type="PANTHER" id="PTHR22916">
    <property type="entry name" value="GLYCOSYLTRANSFERASE"/>
    <property type="match status" value="1"/>
</dbReference>
<keyword evidence="2" id="KW-0808">Transferase</keyword>
<name>A0ABV6L572_9SPHI</name>
<dbReference type="Proteomes" id="UP001589828">
    <property type="component" value="Unassembled WGS sequence"/>
</dbReference>
<protein>
    <submittedName>
        <fullName evidence="2">Glycosyltransferase family 2 protein</fullName>
        <ecNumber evidence="2">2.4.-.-</ecNumber>
    </submittedName>
</protein>
<dbReference type="CDD" id="cd06433">
    <property type="entry name" value="GT_2_WfgS_like"/>
    <property type="match status" value="1"/>
</dbReference>
<dbReference type="EC" id="2.4.-.-" evidence="2"/>
<comment type="caution">
    <text evidence="2">The sequence shown here is derived from an EMBL/GenBank/DDBJ whole genome shotgun (WGS) entry which is preliminary data.</text>
</comment>
<feature type="domain" description="Glycosyltransferase 2-like" evidence="1">
    <location>
        <begin position="69"/>
        <end position="200"/>
    </location>
</feature>
<organism evidence="2 3">
    <name type="scientific">Mucilaginibacter angelicae</name>
    <dbReference type="NCBI Taxonomy" id="869718"/>
    <lineage>
        <taxon>Bacteria</taxon>
        <taxon>Pseudomonadati</taxon>
        <taxon>Bacteroidota</taxon>
        <taxon>Sphingobacteriia</taxon>
        <taxon>Sphingobacteriales</taxon>
        <taxon>Sphingobacteriaceae</taxon>
        <taxon>Mucilaginibacter</taxon>
    </lineage>
</organism>
<dbReference type="EMBL" id="JBHLTS010000021">
    <property type="protein sequence ID" value="MFC0514576.1"/>
    <property type="molecule type" value="Genomic_DNA"/>
</dbReference>
<keyword evidence="2" id="KW-0328">Glycosyltransferase</keyword>
<accession>A0ABV6L572</accession>
<dbReference type="InterPro" id="IPR029044">
    <property type="entry name" value="Nucleotide-diphossugar_trans"/>
</dbReference>
<dbReference type="PANTHER" id="PTHR22916:SF65">
    <property type="entry name" value="SLR1065 PROTEIN"/>
    <property type="match status" value="1"/>
</dbReference>
<evidence type="ECO:0000259" key="1">
    <source>
        <dbReference type="Pfam" id="PF00535"/>
    </source>
</evidence>
<dbReference type="RefSeq" id="WP_377022420.1">
    <property type="nucleotide sequence ID" value="NZ_JBHLTS010000021.1"/>
</dbReference>
<evidence type="ECO:0000313" key="3">
    <source>
        <dbReference type="Proteomes" id="UP001589828"/>
    </source>
</evidence>